<reference evidence="3" key="1">
    <citation type="journal article" date="2020" name="mSystems">
        <title>Genome- and Community-Level Interaction Insights into Carbon Utilization and Element Cycling Functions of Hydrothermarchaeota in Hydrothermal Sediment.</title>
        <authorList>
            <person name="Zhou Z."/>
            <person name="Liu Y."/>
            <person name="Xu W."/>
            <person name="Pan J."/>
            <person name="Luo Z.H."/>
            <person name="Li M."/>
        </authorList>
    </citation>
    <scope>NUCLEOTIDE SEQUENCE [LARGE SCALE GENOMIC DNA]</scope>
    <source>
        <strain evidence="3">SpSt-556</strain>
    </source>
</reference>
<sequence>MDELLTTRQVQDLLKVDRITIYRMLQDGRLKGVKIGQQWRFPRANVDRLLTSGTSFETNAAAELTAAFPAHCVQPVQDLFAEVSGLSAVILDLEGAPQTEISNPCDFCRLLWKSERGRTACLTNWQKFAQQAAEGKNQLTCHAGLNYWVHPVVENSKLVGWFISGGCLQQPVESAQAQQRLVELSRQFEIPLQALQNAFKNIPLIPAEMRTRVNSWPAVAARAVEGILRERTSFIERLQQIANLTQIS</sequence>
<dbReference type="InterPro" id="IPR010093">
    <property type="entry name" value="SinI_DNA-bd"/>
</dbReference>
<dbReference type="SUPFAM" id="SSF46955">
    <property type="entry name" value="Putative DNA-binding domain"/>
    <property type="match status" value="1"/>
</dbReference>
<dbReference type="InterPro" id="IPR018771">
    <property type="entry name" value="PocR_dom"/>
</dbReference>
<gene>
    <name evidence="3" type="ORF">ENT17_04775</name>
</gene>
<proteinExistence type="predicted"/>
<dbReference type="GO" id="GO:0003677">
    <property type="term" value="F:DNA binding"/>
    <property type="evidence" value="ECO:0007669"/>
    <property type="project" value="InterPro"/>
</dbReference>
<name>A0A7C4Q8D6_9CHLR</name>
<accession>A0A7C4Q8D6</accession>
<dbReference type="Pfam" id="PF10114">
    <property type="entry name" value="PocR"/>
    <property type="match status" value="1"/>
</dbReference>
<organism evidence="3">
    <name type="scientific">Bellilinea caldifistulae</name>
    <dbReference type="NCBI Taxonomy" id="360411"/>
    <lineage>
        <taxon>Bacteria</taxon>
        <taxon>Bacillati</taxon>
        <taxon>Chloroflexota</taxon>
        <taxon>Anaerolineae</taxon>
        <taxon>Anaerolineales</taxon>
        <taxon>Anaerolineaceae</taxon>
        <taxon>Bellilinea</taxon>
    </lineage>
</organism>
<dbReference type="AlphaFoldDB" id="A0A7C4Q8D6"/>
<evidence type="ECO:0000259" key="2">
    <source>
        <dbReference type="Pfam" id="PF12728"/>
    </source>
</evidence>
<feature type="domain" description="PocR" evidence="1">
    <location>
        <begin position="70"/>
        <end position="209"/>
    </location>
</feature>
<dbReference type="Pfam" id="PF12728">
    <property type="entry name" value="HTH_17"/>
    <property type="match status" value="1"/>
</dbReference>
<evidence type="ECO:0000259" key="1">
    <source>
        <dbReference type="Pfam" id="PF10114"/>
    </source>
</evidence>
<dbReference type="NCBIfam" id="TIGR01764">
    <property type="entry name" value="excise"/>
    <property type="match status" value="1"/>
</dbReference>
<protein>
    <submittedName>
        <fullName evidence="3">Helix-turn-helix domain-containing protein</fullName>
    </submittedName>
</protein>
<dbReference type="InterPro" id="IPR041657">
    <property type="entry name" value="HTH_17"/>
</dbReference>
<dbReference type="EMBL" id="DSXR01000051">
    <property type="protein sequence ID" value="HGS86914.1"/>
    <property type="molecule type" value="Genomic_DNA"/>
</dbReference>
<feature type="domain" description="Helix-turn-helix" evidence="2">
    <location>
        <begin position="4"/>
        <end position="52"/>
    </location>
</feature>
<evidence type="ECO:0000313" key="3">
    <source>
        <dbReference type="EMBL" id="HGS86914.1"/>
    </source>
</evidence>
<comment type="caution">
    <text evidence="3">The sequence shown here is derived from an EMBL/GenBank/DDBJ whole genome shotgun (WGS) entry which is preliminary data.</text>
</comment>
<dbReference type="InterPro" id="IPR009061">
    <property type="entry name" value="DNA-bd_dom_put_sf"/>
</dbReference>